<proteinExistence type="predicted"/>
<feature type="transmembrane region" description="Helical" evidence="2">
    <location>
        <begin position="181"/>
        <end position="206"/>
    </location>
</feature>
<keyword evidence="2" id="KW-0472">Membrane</keyword>
<accession>A0AAN6W1A8</accession>
<comment type="caution">
    <text evidence="4">The sequence shown here is derived from an EMBL/GenBank/DDBJ whole genome shotgun (WGS) entry which is preliminary data.</text>
</comment>
<keyword evidence="3" id="KW-0732">Signal</keyword>
<feature type="region of interest" description="Disordered" evidence="1">
    <location>
        <begin position="136"/>
        <end position="174"/>
    </location>
</feature>
<dbReference type="EMBL" id="MU866420">
    <property type="protein sequence ID" value="KAK4172482.1"/>
    <property type="molecule type" value="Genomic_DNA"/>
</dbReference>
<evidence type="ECO:0000313" key="5">
    <source>
        <dbReference type="Proteomes" id="UP001302321"/>
    </source>
</evidence>
<keyword evidence="2" id="KW-0812">Transmembrane</keyword>
<evidence type="ECO:0000256" key="2">
    <source>
        <dbReference type="SAM" id="Phobius"/>
    </source>
</evidence>
<reference evidence="4" key="2">
    <citation type="submission" date="2023-05" db="EMBL/GenBank/DDBJ databases">
        <authorList>
            <consortium name="Lawrence Berkeley National Laboratory"/>
            <person name="Steindorff A."/>
            <person name="Hensen N."/>
            <person name="Bonometti L."/>
            <person name="Westerberg I."/>
            <person name="Brannstrom I.O."/>
            <person name="Guillou S."/>
            <person name="Cros-Aarteil S."/>
            <person name="Calhoun S."/>
            <person name="Haridas S."/>
            <person name="Kuo A."/>
            <person name="Mondo S."/>
            <person name="Pangilinan J."/>
            <person name="Riley R."/>
            <person name="Labutti K."/>
            <person name="Andreopoulos B."/>
            <person name="Lipzen A."/>
            <person name="Chen C."/>
            <person name="Yanf M."/>
            <person name="Daum C."/>
            <person name="Ng V."/>
            <person name="Clum A."/>
            <person name="Ohm R."/>
            <person name="Martin F."/>
            <person name="Silar P."/>
            <person name="Natvig D."/>
            <person name="Lalanne C."/>
            <person name="Gautier V."/>
            <person name="Ament-Velasquez S.L."/>
            <person name="Kruys A."/>
            <person name="Hutchinson M.I."/>
            <person name="Powell A.J."/>
            <person name="Barry K."/>
            <person name="Miller A.N."/>
            <person name="Grigoriev I.V."/>
            <person name="Debuchy R."/>
            <person name="Gladieux P."/>
            <person name="Thoren M.H."/>
            <person name="Johannesson H."/>
        </authorList>
    </citation>
    <scope>NUCLEOTIDE SEQUENCE</scope>
    <source>
        <strain evidence="4">CBS 892.96</strain>
    </source>
</reference>
<keyword evidence="2" id="KW-1133">Transmembrane helix</keyword>
<reference evidence="4" key="1">
    <citation type="journal article" date="2023" name="Mol. Phylogenet. Evol.">
        <title>Genome-scale phylogeny and comparative genomics of the fungal order Sordariales.</title>
        <authorList>
            <person name="Hensen N."/>
            <person name="Bonometti L."/>
            <person name="Westerberg I."/>
            <person name="Brannstrom I.O."/>
            <person name="Guillou S."/>
            <person name="Cros-Aarteil S."/>
            <person name="Calhoun S."/>
            <person name="Haridas S."/>
            <person name="Kuo A."/>
            <person name="Mondo S."/>
            <person name="Pangilinan J."/>
            <person name="Riley R."/>
            <person name="LaButti K."/>
            <person name="Andreopoulos B."/>
            <person name="Lipzen A."/>
            <person name="Chen C."/>
            <person name="Yan M."/>
            <person name="Daum C."/>
            <person name="Ng V."/>
            <person name="Clum A."/>
            <person name="Steindorff A."/>
            <person name="Ohm R.A."/>
            <person name="Martin F."/>
            <person name="Silar P."/>
            <person name="Natvig D.O."/>
            <person name="Lalanne C."/>
            <person name="Gautier V."/>
            <person name="Ament-Velasquez S.L."/>
            <person name="Kruys A."/>
            <person name="Hutchinson M.I."/>
            <person name="Powell A.J."/>
            <person name="Barry K."/>
            <person name="Miller A.N."/>
            <person name="Grigoriev I.V."/>
            <person name="Debuchy R."/>
            <person name="Gladieux P."/>
            <person name="Hiltunen Thoren M."/>
            <person name="Johannesson H."/>
        </authorList>
    </citation>
    <scope>NUCLEOTIDE SEQUENCE</scope>
    <source>
        <strain evidence="4">CBS 892.96</strain>
    </source>
</reference>
<gene>
    <name evidence="4" type="ORF">QBC36DRAFT_73982</name>
</gene>
<evidence type="ECO:0000313" key="4">
    <source>
        <dbReference type="EMBL" id="KAK4172482.1"/>
    </source>
</evidence>
<evidence type="ECO:0000256" key="3">
    <source>
        <dbReference type="SAM" id="SignalP"/>
    </source>
</evidence>
<name>A0AAN6W1A8_9PEZI</name>
<feature type="compositionally biased region" description="Gly residues" evidence="1">
    <location>
        <begin position="427"/>
        <end position="441"/>
    </location>
</feature>
<feature type="region of interest" description="Disordered" evidence="1">
    <location>
        <begin position="418"/>
        <end position="441"/>
    </location>
</feature>
<keyword evidence="5" id="KW-1185">Reference proteome</keyword>
<dbReference type="Proteomes" id="UP001302321">
    <property type="component" value="Unassembled WGS sequence"/>
</dbReference>
<feature type="chain" id="PRO_5042964121" evidence="3">
    <location>
        <begin position="23"/>
        <end position="441"/>
    </location>
</feature>
<protein>
    <submittedName>
        <fullName evidence="4">Uncharacterized protein</fullName>
    </submittedName>
</protein>
<sequence length="441" mass="46128">MARGRTALRATALAVMLATVSAIPTHEIFRRQEDTCAAPDFSACSNANVPSSFCCPAGDKCLVLAGNTTVVCCPSTSTCQKLRPIDCNIELQDAEKAPDSVIKTTALGGSLPKCGSDCCPFGYSCVNGECVMNSNQSAAPSQSSTPSSRPSATPSTRPSTTASPSTTLTATAVPQSNGPPIAGIAGGAAAGAVVLIIAGILAFIFIRKRKTSQTASSSNSPLKLSRSTSSFGNIISAPILHNDKPALRTDFGARLPTPQMLNNNALDMQRNSVLSYDNNQIVPSPPQQNNNNKNPRMSSVAYGGIGDYYANIADTSPQQGYQQGKGQRKYVDMPDMPFSDDGNPAYTGLMPQTPPQRGREPSSVSINIFADPSNITPDQTPQTRMGDSRRYTDMTTFTQMLDSADLGGVVRGDGYVSGGTSDDRYQYGGGNGAGGYGGLGR</sequence>
<feature type="signal peptide" evidence="3">
    <location>
        <begin position="1"/>
        <end position="22"/>
    </location>
</feature>
<organism evidence="4 5">
    <name type="scientific">Triangularia setosa</name>
    <dbReference type="NCBI Taxonomy" id="2587417"/>
    <lineage>
        <taxon>Eukaryota</taxon>
        <taxon>Fungi</taxon>
        <taxon>Dikarya</taxon>
        <taxon>Ascomycota</taxon>
        <taxon>Pezizomycotina</taxon>
        <taxon>Sordariomycetes</taxon>
        <taxon>Sordariomycetidae</taxon>
        <taxon>Sordariales</taxon>
        <taxon>Podosporaceae</taxon>
        <taxon>Triangularia</taxon>
    </lineage>
</organism>
<evidence type="ECO:0000256" key="1">
    <source>
        <dbReference type="SAM" id="MobiDB-lite"/>
    </source>
</evidence>
<dbReference type="AlphaFoldDB" id="A0AAN6W1A8"/>